<evidence type="ECO:0000256" key="4">
    <source>
        <dbReference type="PROSITE-ProRule" id="PRU00091"/>
    </source>
</evidence>
<dbReference type="Gene3D" id="3.30.40.10">
    <property type="entry name" value="Zinc/RING finger domain, C3HC4 (zinc finger)"/>
    <property type="match status" value="1"/>
</dbReference>
<keyword evidence="3" id="KW-0862">Zinc</keyword>
<protein>
    <recommendedName>
        <fullName evidence="6">FYVE-type domain-containing protein</fullName>
    </recommendedName>
</protein>
<dbReference type="GO" id="GO:0008333">
    <property type="term" value="P:endosome to lysosome transport"/>
    <property type="evidence" value="ECO:0007669"/>
    <property type="project" value="TreeGrafter"/>
</dbReference>
<dbReference type="GO" id="GO:0005769">
    <property type="term" value="C:early endosome"/>
    <property type="evidence" value="ECO:0007669"/>
    <property type="project" value="TreeGrafter"/>
</dbReference>
<dbReference type="PROSITE" id="PS50178">
    <property type="entry name" value="ZF_FYVE"/>
    <property type="match status" value="1"/>
</dbReference>
<dbReference type="AlphaFoldDB" id="A0AAV8WHV4"/>
<feature type="domain" description="FYVE-type" evidence="6">
    <location>
        <begin position="69"/>
        <end position="129"/>
    </location>
</feature>
<dbReference type="SMART" id="SM00064">
    <property type="entry name" value="FYVE"/>
    <property type="match status" value="1"/>
</dbReference>
<sequence length="210" mass="23343">MSAIWHNANMAEYKNGWLIKTASKSFAVYAATAVEKGEWMAHINKCIDDLLRKSGKKAVAEHAAVWVPDGEASVCMHCKKTQFTLINRRHHCRKCGAVVCGPCSNKRFLLPNQSSKPLRVCLHCYEVLTSASTKNHNALESGHKGVNADSSGEEDSDDDEDTNKGQPEAHDLVSYKSFYIEISDRKLNTCRTVYRKNYKGCEQGINTAGC</sequence>
<dbReference type="SUPFAM" id="SSF50729">
    <property type="entry name" value="PH domain-like"/>
    <property type="match status" value="1"/>
</dbReference>
<accession>A0AAV8WHV4</accession>
<keyword evidence="1" id="KW-0479">Metal-binding</keyword>
<dbReference type="GO" id="GO:0007032">
    <property type="term" value="P:endosome organization"/>
    <property type="evidence" value="ECO:0007669"/>
    <property type="project" value="TreeGrafter"/>
</dbReference>
<feature type="compositionally biased region" description="Acidic residues" evidence="5">
    <location>
        <begin position="151"/>
        <end position="161"/>
    </location>
</feature>
<gene>
    <name evidence="7" type="ORF">NQ315_009562</name>
</gene>
<evidence type="ECO:0000256" key="2">
    <source>
        <dbReference type="ARBA" id="ARBA00022771"/>
    </source>
</evidence>
<dbReference type="PANTHER" id="PTHR46280">
    <property type="entry name" value="PLECKSTRIN HOMOLOGY DOMAIN-CONTAINING FAMILY F MEMBER 2-RELATED"/>
    <property type="match status" value="1"/>
</dbReference>
<dbReference type="GO" id="GO:0008270">
    <property type="term" value="F:zinc ion binding"/>
    <property type="evidence" value="ECO:0007669"/>
    <property type="project" value="UniProtKB-KW"/>
</dbReference>
<dbReference type="InterPro" id="IPR013083">
    <property type="entry name" value="Znf_RING/FYVE/PHD"/>
</dbReference>
<evidence type="ECO:0000256" key="1">
    <source>
        <dbReference type="ARBA" id="ARBA00022723"/>
    </source>
</evidence>
<dbReference type="EMBL" id="JANEYG010000001">
    <property type="protein sequence ID" value="KAJ8925715.1"/>
    <property type="molecule type" value="Genomic_DNA"/>
</dbReference>
<dbReference type="SUPFAM" id="SSF57903">
    <property type="entry name" value="FYVE/PHD zinc finger"/>
    <property type="match status" value="1"/>
</dbReference>
<organism evidence="7 8">
    <name type="scientific">Exocentrus adspersus</name>
    <dbReference type="NCBI Taxonomy" id="1586481"/>
    <lineage>
        <taxon>Eukaryota</taxon>
        <taxon>Metazoa</taxon>
        <taxon>Ecdysozoa</taxon>
        <taxon>Arthropoda</taxon>
        <taxon>Hexapoda</taxon>
        <taxon>Insecta</taxon>
        <taxon>Pterygota</taxon>
        <taxon>Neoptera</taxon>
        <taxon>Endopterygota</taxon>
        <taxon>Coleoptera</taxon>
        <taxon>Polyphaga</taxon>
        <taxon>Cucujiformia</taxon>
        <taxon>Chrysomeloidea</taxon>
        <taxon>Cerambycidae</taxon>
        <taxon>Lamiinae</taxon>
        <taxon>Acanthocinini</taxon>
        <taxon>Exocentrus</taxon>
    </lineage>
</organism>
<dbReference type="InterPro" id="IPR011011">
    <property type="entry name" value="Znf_FYVE_PHD"/>
</dbReference>
<name>A0AAV8WHV4_9CUCU</name>
<dbReference type="GO" id="GO:0035091">
    <property type="term" value="F:phosphatidylinositol binding"/>
    <property type="evidence" value="ECO:0007669"/>
    <property type="project" value="TreeGrafter"/>
</dbReference>
<dbReference type="PANTHER" id="PTHR46280:SF3">
    <property type="entry name" value="PLECKSTRIN HOMOLOGY DOMAIN-CONTAINING FAMILY F MEMBER 1 HOMOLOG"/>
    <property type="match status" value="1"/>
</dbReference>
<evidence type="ECO:0000256" key="5">
    <source>
        <dbReference type="SAM" id="MobiDB-lite"/>
    </source>
</evidence>
<keyword evidence="2 4" id="KW-0863">Zinc-finger</keyword>
<evidence type="ECO:0000259" key="6">
    <source>
        <dbReference type="PROSITE" id="PS50178"/>
    </source>
</evidence>
<dbReference type="Pfam" id="PF01363">
    <property type="entry name" value="FYVE"/>
    <property type="match status" value="1"/>
</dbReference>
<proteinExistence type="predicted"/>
<dbReference type="InterPro" id="IPR000306">
    <property type="entry name" value="Znf_FYVE"/>
</dbReference>
<evidence type="ECO:0000256" key="3">
    <source>
        <dbReference type="ARBA" id="ARBA00022833"/>
    </source>
</evidence>
<evidence type="ECO:0000313" key="8">
    <source>
        <dbReference type="Proteomes" id="UP001159042"/>
    </source>
</evidence>
<comment type="caution">
    <text evidence="7">The sequence shown here is derived from an EMBL/GenBank/DDBJ whole genome shotgun (WGS) entry which is preliminary data.</text>
</comment>
<dbReference type="Proteomes" id="UP001159042">
    <property type="component" value="Unassembled WGS sequence"/>
</dbReference>
<dbReference type="InterPro" id="IPR017455">
    <property type="entry name" value="Znf_FYVE-rel"/>
</dbReference>
<dbReference type="CDD" id="cd15717">
    <property type="entry name" value="FYVE_PKHF"/>
    <property type="match status" value="1"/>
</dbReference>
<keyword evidence="8" id="KW-1185">Reference proteome</keyword>
<reference evidence="7 8" key="1">
    <citation type="journal article" date="2023" name="Insect Mol. Biol.">
        <title>Genome sequencing provides insights into the evolution of gene families encoding plant cell wall-degrading enzymes in longhorned beetles.</title>
        <authorList>
            <person name="Shin N.R."/>
            <person name="Okamura Y."/>
            <person name="Kirsch R."/>
            <person name="Pauchet Y."/>
        </authorList>
    </citation>
    <scope>NUCLEOTIDE SEQUENCE [LARGE SCALE GENOMIC DNA]</scope>
    <source>
        <strain evidence="7">EAD_L_NR</strain>
    </source>
</reference>
<dbReference type="InterPro" id="IPR051765">
    <property type="entry name" value="PH_domain-containing_F"/>
</dbReference>
<feature type="region of interest" description="Disordered" evidence="5">
    <location>
        <begin position="136"/>
        <end position="167"/>
    </location>
</feature>
<evidence type="ECO:0000313" key="7">
    <source>
        <dbReference type="EMBL" id="KAJ8925715.1"/>
    </source>
</evidence>